<dbReference type="Proteomes" id="UP000313359">
    <property type="component" value="Unassembled WGS sequence"/>
</dbReference>
<dbReference type="Pfam" id="PF00646">
    <property type="entry name" value="F-box"/>
    <property type="match status" value="1"/>
</dbReference>
<gene>
    <name evidence="3" type="ORF">L227DRAFT_655467</name>
</gene>
<sequence length="666" mass="77371">MPPKKRTKTMHSENHVTASKAPKKEKGDPATPVARGRNIRCRRGGLQDMPKMPLDVLFEIFSFLHPQDLLNLSRTTKDFRSCLMSRSSARYWEQSRKQVEGLPDKPIHLSEPAYANLVFCNHCHNCLKSGSHVTAYWDIYARYCGSCRTEVFTSTCDEAFKPVWLEFDVRSCDIVVTVRLNSDRLRGIWYHKPELEKIKQEWKSLANKTQKTQYIQDRTKFVSQSREISRHLEKWQVGLKRRAVAESNTVKETRYETVLAKLRQEGWSEELDRMDKVALNGLSRIDGVSRATKLTDKGWMTIRPPVVEYMQKFKSQRINKERANLLSSRLWYLKQAMYAYQHEKWPADCKDRVYVGFADCAYMPEVRAVIENTSPDLTKEDVKQQLKEVLPGLIDGWVEKQRTELVAIIHEELKKETQTVQIQDPLQLAMASFRCGSSFCRATSLRWPQIAEHRCSYAMCKSDKSLYGQCVESRRERHTADMRIPETKRFGIYARSEWSRDIIRLCGFDPETVTYPEMDACIVRLVCRRCSTYARQEVFDWKGAITHDEAHSDSKPLPGRWMLLSEEHAAKARALEVAIAAKSLDLDQSRQDTFHCGWCGYDGSMSRMYEHLRDSHGKSRSESKLDQDFYLVERYKPSIWMYSEVFSECKSEKDTVAAGKGFFASF</sequence>
<feature type="region of interest" description="Disordered" evidence="1">
    <location>
        <begin position="1"/>
        <end position="37"/>
    </location>
</feature>
<keyword evidence="4" id="KW-1185">Reference proteome</keyword>
<dbReference type="SMART" id="SM00256">
    <property type="entry name" value="FBOX"/>
    <property type="match status" value="1"/>
</dbReference>
<dbReference type="AlphaFoldDB" id="A0A5C2S2H0"/>
<dbReference type="SUPFAM" id="SSF81383">
    <property type="entry name" value="F-box domain"/>
    <property type="match status" value="1"/>
</dbReference>
<reference evidence="3" key="1">
    <citation type="journal article" date="2018" name="Genome Biol. Evol.">
        <title>Genomics and development of Lentinus tigrinus, a white-rot wood-decaying mushroom with dimorphic fruiting bodies.</title>
        <authorList>
            <person name="Wu B."/>
            <person name="Xu Z."/>
            <person name="Knudson A."/>
            <person name="Carlson A."/>
            <person name="Chen N."/>
            <person name="Kovaka S."/>
            <person name="LaButti K."/>
            <person name="Lipzen A."/>
            <person name="Pennachio C."/>
            <person name="Riley R."/>
            <person name="Schakwitz W."/>
            <person name="Umezawa K."/>
            <person name="Ohm R.A."/>
            <person name="Grigoriev I.V."/>
            <person name="Nagy L.G."/>
            <person name="Gibbons J."/>
            <person name="Hibbett D."/>
        </authorList>
    </citation>
    <scope>NUCLEOTIDE SEQUENCE [LARGE SCALE GENOMIC DNA]</scope>
    <source>
        <strain evidence="3">ALCF2SS1-6</strain>
    </source>
</reference>
<dbReference type="InterPro" id="IPR001810">
    <property type="entry name" value="F-box_dom"/>
</dbReference>
<evidence type="ECO:0000256" key="1">
    <source>
        <dbReference type="SAM" id="MobiDB-lite"/>
    </source>
</evidence>
<name>A0A5C2S2H0_9APHY</name>
<organism evidence="3 4">
    <name type="scientific">Lentinus tigrinus ALCF2SS1-6</name>
    <dbReference type="NCBI Taxonomy" id="1328759"/>
    <lineage>
        <taxon>Eukaryota</taxon>
        <taxon>Fungi</taxon>
        <taxon>Dikarya</taxon>
        <taxon>Basidiomycota</taxon>
        <taxon>Agaricomycotina</taxon>
        <taxon>Agaricomycetes</taxon>
        <taxon>Polyporales</taxon>
        <taxon>Polyporaceae</taxon>
        <taxon>Lentinus</taxon>
    </lineage>
</organism>
<dbReference type="InterPro" id="IPR036047">
    <property type="entry name" value="F-box-like_dom_sf"/>
</dbReference>
<protein>
    <recommendedName>
        <fullName evidence="2">F-box domain-containing protein</fullName>
    </recommendedName>
</protein>
<dbReference type="EMBL" id="ML122280">
    <property type="protein sequence ID" value="RPD57627.1"/>
    <property type="molecule type" value="Genomic_DNA"/>
</dbReference>
<evidence type="ECO:0000259" key="2">
    <source>
        <dbReference type="PROSITE" id="PS50181"/>
    </source>
</evidence>
<proteinExistence type="predicted"/>
<evidence type="ECO:0000313" key="4">
    <source>
        <dbReference type="Proteomes" id="UP000313359"/>
    </source>
</evidence>
<evidence type="ECO:0000313" key="3">
    <source>
        <dbReference type="EMBL" id="RPD57627.1"/>
    </source>
</evidence>
<dbReference type="CDD" id="cd09917">
    <property type="entry name" value="F-box_SF"/>
    <property type="match status" value="1"/>
</dbReference>
<dbReference type="PROSITE" id="PS50181">
    <property type="entry name" value="FBOX"/>
    <property type="match status" value="1"/>
</dbReference>
<feature type="domain" description="F-box" evidence="2">
    <location>
        <begin position="46"/>
        <end position="95"/>
    </location>
</feature>
<accession>A0A5C2S2H0</accession>
<dbReference type="OrthoDB" id="2322499at2759"/>